<dbReference type="EMBL" id="WQPS01000005">
    <property type="protein sequence ID" value="MBT9809075.1"/>
    <property type="molecule type" value="Genomic_DNA"/>
</dbReference>
<evidence type="ECO:0000313" key="3">
    <source>
        <dbReference type="Proteomes" id="UP000708338"/>
    </source>
</evidence>
<sequence length="373" mass="41046">MNMDGYLYVGTYNKPVLMGTGEIYRGNGKGISIFGMDFRTGETELIDVMENIPNPSFLAADGTGRFLYAVNELDMFEEKEGGAVTSFRIGMDGRLEIINQEPTLGRAPCWLCLNERHSLLATANYSSGSLSVFPLEADGRILPMAQLVRHGGTGMNPCRQEGPHMHSVIAMDDGQYMATADLGIDMVHVYELGDMDGLLKEAATYKGAAGRGPRVVLRHPSQPAVYVVNELESTVSLLRWKRCEKMLELIQHVSTLKPGLDPVPSLDNLAAGMVLSPDGRHLYVTNRGDDSVAVFQVGEQGELFWVHKISTGGRTPRSVCITPDGRWVMVGNQDSDFMMQYQRDQITGSLAECQRIFVPTPVAFCTVLSRKTD</sequence>
<dbReference type="GO" id="GO:0017057">
    <property type="term" value="F:6-phosphogluconolactonase activity"/>
    <property type="evidence" value="ECO:0007669"/>
    <property type="project" value="TreeGrafter"/>
</dbReference>
<dbReference type="SUPFAM" id="SSF51004">
    <property type="entry name" value="C-terminal (heme d1) domain of cytochrome cd1-nitrite reductase"/>
    <property type="match status" value="1"/>
</dbReference>
<comment type="caution">
    <text evidence="2">The sequence shown here is derived from an EMBL/GenBank/DDBJ whole genome shotgun (WGS) entry which is preliminary data.</text>
</comment>
<dbReference type="InterPro" id="IPR019405">
    <property type="entry name" value="Lactonase_7-beta_prop"/>
</dbReference>
<evidence type="ECO:0000256" key="1">
    <source>
        <dbReference type="ARBA" id="ARBA00005564"/>
    </source>
</evidence>
<reference evidence="2" key="1">
    <citation type="journal article" date="2021" name="Gut Microbes">
        <title>A synthetic consortium of 100 gut commensals modulates the composition and function in a colon model of the microbiome of elderly subjects.</title>
        <authorList>
            <person name="Perez M."/>
            <person name="Ntemiri A."/>
            <person name="Tan H."/>
            <person name="Harris H.M.B."/>
            <person name="Roager H.M."/>
            <person name="Ribiere C."/>
            <person name="O'Toole P.W."/>
        </authorList>
    </citation>
    <scope>NUCLEOTIDE SEQUENCE</scope>
    <source>
        <strain evidence="2">MCC335</strain>
    </source>
</reference>
<dbReference type="Pfam" id="PF10282">
    <property type="entry name" value="Lactonase"/>
    <property type="match status" value="1"/>
</dbReference>
<dbReference type="RefSeq" id="WP_117450372.1">
    <property type="nucleotide sequence ID" value="NZ_CABJDD010000001.1"/>
</dbReference>
<dbReference type="InterPro" id="IPR050282">
    <property type="entry name" value="Cycloisomerase_2"/>
</dbReference>
<comment type="similarity">
    <text evidence="1">Belongs to the cycloisomerase 2 family.</text>
</comment>
<dbReference type="AlphaFoldDB" id="A0AA41FD07"/>
<dbReference type="InterPro" id="IPR015943">
    <property type="entry name" value="WD40/YVTN_repeat-like_dom_sf"/>
</dbReference>
<protein>
    <submittedName>
        <fullName evidence="2">Beta-propeller fold lactonase family protein</fullName>
    </submittedName>
</protein>
<dbReference type="PANTHER" id="PTHR30344:SF1">
    <property type="entry name" value="6-PHOSPHOGLUCONOLACTONASE"/>
    <property type="match status" value="1"/>
</dbReference>
<name>A0AA41FD07_9FIRM</name>
<dbReference type="InterPro" id="IPR011048">
    <property type="entry name" value="Haem_d1_sf"/>
</dbReference>
<accession>A0AA41FD07</accession>
<dbReference type="PANTHER" id="PTHR30344">
    <property type="entry name" value="6-PHOSPHOGLUCONOLACTONASE-RELATED"/>
    <property type="match status" value="1"/>
</dbReference>
<dbReference type="Gene3D" id="2.130.10.10">
    <property type="entry name" value="YVTN repeat-like/Quinoprotein amine dehydrogenase"/>
    <property type="match status" value="1"/>
</dbReference>
<proteinExistence type="inferred from homology"/>
<organism evidence="2 3">
    <name type="scientific">Enterocloster citroniae</name>
    <dbReference type="NCBI Taxonomy" id="358743"/>
    <lineage>
        <taxon>Bacteria</taxon>
        <taxon>Bacillati</taxon>
        <taxon>Bacillota</taxon>
        <taxon>Clostridia</taxon>
        <taxon>Lachnospirales</taxon>
        <taxon>Lachnospiraceae</taxon>
        <taxon>Enterocloster</taxon>
    </lineage>
</organism>
<evidence type="ECO:0000313" key="2">
    <source>
        <dbReference type="EMBL" id="MBT9809075.1"/>
    </source>
</evidence>
<dbReference type="Proteomes" id="UP000708338">
    <property type="component" value="Unassembled WGS sequence"/>
</dbReference>
<gene>
    <name evidence="2" type="ORF">GPL26_05370</name>
</gene>